<dbReference type="InterPro" id="IPR043504">
    <property type="entry name" value="Peptidase_S1_PA_chymotrypsin"/>
</dbReference>
<sequence length="273" mass="29089">MYIKLACLALVLFGVASATSENRLVGGTPTTIREFPYIVAITYHYPSIGLTIQRCVGSLVSSWHVLTSSFCFTGANLNNMLVRAGSSYSLSGGIEVPIRSVVQHPDYEAAPRTADLAVVFLANALPITGDINVLFIPAPGTYIPDGQEVKIVSWGFESEPGPGSVQLNSLKSILLSKIPLDACEAIYENSEGVSIDEAVICTNAIGRGTCFGDSGAPAVIGDVLVGVSSFYQECGNDNYPDVLTRIDKYTDWIVQVATAPNREGTPLKTAKVY</sequence>
<dbReference type="SMART" id="SM00020">
    <property type="entry name" value="Tryp_SPc"/>
    <property type="match status" value="1"/>
</dbReference>
<evidence type="ECO:0000256" key="1">
    <source>
        <dbReference type="ARBA" id="ARBA00022670"/>
    </source>
</evidence>
<keyword evidence="3" id="KW-0720">Serine protease</keyword>
<proteinExistence type="predicted"/>
<reference evidence="7" key="1">
    <citation type="submission" date="2021-12" db="EMBL/GenBank/DDBJ databases">
        <authorList>
            <person name="King R."/>
        </authorList>
    </citation>
    <scope>NUCLEOTIDE SEQUENCE</scope>
</reference>
<keyword evidence="8" id="KW-1185">Reference proteome</keyword>
<protein>
    <recommendedName>
        <fullName evidence="6">Peptidase S1 domain-containing protein</fullName>
    </recommendedName>
</protein>
<gene>
    <name evidence="7" type="ORF">DIATSA_LOCUS13422</name>
</gene>
<evidence type="ECO:0000313" key="7">
    <source>
        <dbReference type="EMBL" id="CAG9796221.1"/>
    </source>
</evidence>
<evidence type="ECO:0000313" key="8">
    <source>
        <dbReference type="Proteomes" id="UP001153714"/>
    </source>
</evidence>
<dbReference type="PROSITE" id="PS50240">
    <property type="entry name" value="TRYPSIN_DOM"/>
    <property type="match status" value="1"/>
</dbReference>
<keyword evidence="4" id="KW-1015">Disulfide bond</keyword>
<evidence type="ECO:0000256" key="5">
    <source>
        <dbReference type="SAM" id="SignalP"/>
    </source>
</evidence>
<feature type="chain" id="PRO_5040241036" description="Peptidase S1 domain-containing protein" evidence="5">
    <location>
        <begin position="19"/>
        <end position="273"/>
    </location>
</feature>
<dbReference type="PANTHER" id="PTHR24276">
    <property type="entry name" value="POLYSERASE-RELATED"/>
    <property type="match status" value="1"/>
</dbReference>
<dbReference type="InterPro" id="IPR050430">
    <property type="entry name" value="Peptidase_S1"/>
</dbReference>
<dbReference type="InterPro" id="IPR009003">
    <property type="entry name" value="Peptidase_S1_PA"/>
</dbReference>
<keyword evidence="2" id="KW-0378">Hydrolase</keyword>
<evidence type="ECO:0000256" key="2">
    <source>
        <dbReference type="ARBA" id="ARBA00022801"/>
    </source>
</evidence>
<dbReference type="InterPro" id="IPR001254">
    <property type="entry name" value="Trypsin_dom"/>
</dbReference>
<name>A0A9N9RGJ8_9NEOP</name>
<keyword evidence="5" id="KW-0732">Signal</keyword>
<feature type="signal peptide" evidence="5">
    <location>
        <begin position="1"/>
        <end position="18"/>
    </location>
</feature>
<evidence type="ECO:0000256" key="4">
    <source>
        <dbReference type="ARBA" id="ARBA00023157"/>
    </source>
</evidence>
<dbReference type="GO" id="GO:0004252">
    <property type="term" value="F:serine-type endopeptidase activity"/>
    <property type="evidence" value="ECO:0007669"/>
    <property type="project" value="InterPro"/>
</dbReference>
<reference evidence="7" key="2">
    <citation type="submission" date="2022-10" db="EMBL/GenBank/DDBJ databases">
        <authorList>
            <consortium name="ENA_rothamsted_submissions"/>
            <consortium name="culmorum"/>
            <person name="King R."/>
        </authorList>
    </citation>
    <scope>NUCLEOTIDE SEQUENCE</scope>
</reference>
<dbReference type="Pfam" id="PF00089">
    <property type="entry name" value="Trypsin"/>
    <property type="match status" value="1"/>
</dbReference>
<dbReference type="Proteomes" id="UP001153714">
    <property type="component" value="Chromosome 8"/>
</dbReference>
<evidence type="ECO:0000259" key="6">
    <source>
        <dbReference type="PROSITE" id="PS50240"/>
    </source>
</evidence>
<dbReference type="PANTHER" id="PTHR24276:SF91">
    <property type="entry name" value="AT26814P-RELATED"/>
    <property type="match status" value="1"/>
</dbReference>
<dbReference type="EMBL" id="OU893339">
    <property type="protein sequence ID" value="CAG9796221.1"/>
    <property type="molecule type" value="Genomic_DNA"/>
</dbReference>
<dbReference type="AlphaFoldDB" id="A0A9N9RGJ8"/>
<feature type="domain" description="Peptidase S1" evidence="6">
    <location>
        <begin position="24"/>
        <end position="258"/>
    </location>
</feature>
<dbReference type="GO" id="GO:0006508">
    <property type="term" value="P:proteolysis"/>
    <property type="evidence" value="ECO:0007669"/>
    <property type="project" value="UniProtKB-KW"/>
</dbReference>
<organism evidence="7 8">
    <name type="scientific">Diatraea saccharalis</name>
    <name type="common">sugarcane borer</name>
    <dbReference type="NCBI Taxonomy" id="40085"/>
    <lineage>
        <taxon>Eukaryota</taxon>
        <taxon>Metazoa</taxon>
        <taxon>Ecdysozoa</taxon>
        <taxon>Arthropoda</taxon>
        <taxon>Hexapoda</taxon>
        <taxon>Insecta</taxon>
        <taxon>Pterygota</taxon>
        <taxon>Neoptera</taxon>
        <taxon>Endopterygota</taxon>
        <taxon>Lepidoptera</taxon>
        <taxon>Glossata</taxon>
        <taxon>Ditrysia</taxon>
        <taxon>Pyraloidea</taxon>
        <taxon>Crambidae</taxon>
        <taxon>Crambinae</taxon>
        <taxon>Diatraea</taxon>
    </lineage>
</organism>
<dbReference type="CDD" id="cd00190">
    <property type="entry name" value="Tryp_SPc"/>
    <property type="match status" value="1"/>
</dbReference>
<keyword evidence="1" id="KW-0645">Protease</keyword>
<accession>A0A9N9RGJ8</accession>
<dbReference type="OrthoDB" id="6380398at2759"/>
<dbReference type="Gene3D" id="2.40.10.10">
    <property type="entry name" value="Trypsin-like serine proteases"/>
    <property type="match status" value="1"/>
</dbReference>
<evidence type="ECO:0000256" key="3">
    <source>
        <dbReference type="ARBA" id="ARBA00022825"/>
    </source>
</evidence>
<dbReference type="SUPFAM" id="SSF50494">
    <property type="entry name" value="Trypsin-like serine proteases"/>
    <property type="match status" value="1"/>
</dbReference>